<evidence type="ECO:0000256" key="1">
    <source>
        <dbReference type="SAM" id="SignalP"/>
    </source>
</evidence>
<sequence length="303" mass="32230">MKKVALTAAGLSAALLLSGCVLVRSADDSHNYQVYYRSAEDADGAAVAAETYAVPDGQAVVPALLDLLLQQPYESSQSSPFPEGTELRSWSLQNGVLSLDFSEPYGGLSGIDLTLANYCLTLTLCQVEDVDAVQVTVEGETLPFQTTTQLRPEDVILSGSEEQPIYYTAALWFPRTSGEGLGLEYRQMMLVEGDSLISGVFGALLAGPLSESLGQALPPDTYLISGVAENGICYLDLSQEFMALFSGTDAQIKLCLYSLVNTMSSNLDGVSAVQIRVEGQNLGMQAGINLSEPLEADASLEKS</sequence>
<feature type="domain" description="GerMN" evidence="2">
    <location>
        <begin position="61"/>
        <end position="146"/>
    </location>
</feature>
<dbReference type="AlphaFoldDB" id="A0A9D1RTL6"/>
<evidence type="ECO:0000259" key="2">
    <source>
        <dbReference type="SMART" id="SM00909"/>
    </source>
</evidence>
<protein>
    <submittedName>
        <fullName evidence="3">GerMN domain-containing protein</fullName>
    </submittedName>
</protein>
<evidence type="ECO:0000313" key="3">
    <source>
        <dbReference type="EMBL" id="HIW93949.1"/>
    </source>
</evidence>
<proteinExistence type="predicted"/>
<dbReference type="InterPro" id="IPR019606">
    <property type="entry name" value="GerMN"/>
</dbReference>
<comment type="caution">
    <text evidence="3">The sequence shown here is derived from an EMBL/GenBank/DDBJ whole genome shotgun (WGS) entry which is preliminary data.</text>
</comment>
<reference evidence="3" key="1">
    <citation type="journal article" date="2021" name="PeerJ">
        <title>Extensive microbial diversity within the chicken gut microbiome revealed by metagenomics and culture.</title>
        <authorList>
            <person name="Gilroy R."/>
            <person name="Ravi A."/>
            <person name="Getino M."/>
            <person name="Pursley I."/>
            <person name="Horton D.L."/>
            <person name="Alikhan N.F."/>
            <person name="Baker D."/>
            <person name="Gharbi K."/>
            <person name="Hall N."/>
            <person name="Watson M."/>
            <person name="Adriaenssens E.M."/>
            <person name="Foster-Nyarko E."/>
            <person name="Jarju S."/>
            <person name="Secka A."/>
            <person name="Antonio M."/>
            <person name="Oren A."/>
            <person name="Chaudhuri R.R."/>
            <person name="La Ragione R."/>
            <person name="Hildebrand F."/>
            <person name="Pallen M.J."/>
        </authorList>
    </citation>
    <scope>NUCLEOTIDE SEQUENCE</scope>
    <source>
        <strain evidence="3">ChiGjej6B6-1540</strain>
    </source>
</reference>
<reference evidence="3" key="2">
    <citation type="submission" date="2021-04" db="EMBL/GenBank/DDBJ databases">
        <authorList>
            <person name="Gilroy R."/>
        </authorList>
    </citation>
    <scope>NUCLEOTIDE SEQUENCE</scope>
    <source>
        <strain evidence="3">ChiGjej6B6-1540</strain>
    </source>
</reference>
<gene>
    <name evidence="3" type="ORF">H9868_05340</name>
</gene>
<keyword evidence="1" id="KW-0732">Signal</keyword>
<dbReference type="Proteomes" id="UP000824192">
    <property type="component" value="Unassembled WGS sequence"/>
</dbReference>
<feature type="domain" description="GerMN" evidence="2">
    <location>
        <begin position="197"/>
        <end position="286"/>
    </location>
</feature>
<feature type="chain" id="PRO_5038876653" evidence="1">
    <location>
        <begin position="27"/>
        <end position="303"/>
    </location>
</feature>
<dbReference type="SMART" id="SM00909">
    <property type="entry name" value="Germane"/>
    <property type="match status" value="2"/>
</dbReference>
<name>A0A9D1RTL6_9FIRM</name>
<dbReference type="Pfam" id="PF10646">
    <property type="entry name" value="Germane"/>
    <property type="match status" value="2"/>
</dbReference>
<organism evidence="3 4">
    <name type="scientific">Candidatus Flavonifractor merdipullorum</name>
    <dbReference type="NCBI Taxonomy" id="2838590"/>
    <lineage>
        <taxon>Bacteria</taxon>
        <taxon>Bacillati</taxon>
        <taxon>Bacillota</taxon>
        <taxon>Clostridia</taxon>
        <taxon>Eubacteriales</taxon>
        <taxon>Oscillospiraceae</taxon>
        <taxon>Flavonifractor</taxon>
    </lineage>
</organism>
<dbReference type="EMBL" id="DXGA01000106">
    <property type="protein sequence ID" value="HIW93949.1"/>
    <property type="molecule type" value="Genomic_DNA"/>
</dbReference>
<feature type="signal peptide" evidence="1">
    <location>
        <begin position="1"/>
        <end position="26"/>
    </location>
</feature>
<dbReference type="PROSITE" id="PS51257">
    <property type="entry name" value="PROKAR_LIPOPROTEIN"/>
    <property type="match status" value="1"/>
</dbReference>
<accession>A0A9D1RTL6</accession>
<evidence type="ECO:0000313" key="4">
    <source>
        <dbReference type="Proteomes" id="UP000824192"/>
    </source>
</evidence>